<dbReference type="PANTHER" id="PTHR47926:SF403">
    <property type="entry name" value="PENTACOTRIPEPTIDE-REPEAT REGION OF PRORP DOMAIN-CONTAINING PROTEIN"/>
    <property type="match status" value="1"/>
</dbReference>
<feature type="repeat" description="PPR" evidence="3">
    <location>
        <begin position="378"/>
        <end position="412"/>
    </location>
</feature>
<dbReference type="Pfam" id="PF20431">
    <property type="entry name" value="E_motif"/>
    <property type="match status" value="1"/>
</dbReference>
<evidence type="ECO:0000256" key="1">
    <source>
        <dbReference type="ARBA" id="ARBA00006643"/>
    </source>
</evidence>
<evidence type="ECO:0000256" key="2">
    <source>
        <dbReference type="ARBA" id="ARBA00022737"/>
    </source>
</evidence>
<dbReference type="GO" id="GO:0009451">
    <property type="term" value="P:RNA modification"/>
    <property type="evidence" value="ECO:0007669"/>
    <property type="project" value="InterPro"/>
</dbReference>
<dbReference type="FunFam" id="1.25.40.10:FF:000333">
    <property type="entry name" value="Pentatricopeptide repeat-containing protein"/>
    <property type="match status" value="1"/>
</dbReference>
<evidence type="ECO:0000313" key="5">
    <source>
        <dbReference type="Proteomes" id="UP000507245"/>
    </source>
</evidence>
<feature type="repeat" description="PPR" evidence="3">
    <location>
        <begin position="216"/>
        <end position="250"/>
    </location>
</feature>
<dbReference type="GO" id="GO:0003723">
    <property type="term" value="F:RNA binding"/>
    <property type="evidence" value="ECO:0007669"/>
    <property type="project" value="InterPro"/>
</dbReference>
<dbReference type="AlphaFoldDB" id="A0A6J5WJW1"/>
<dbReference type="EMBL" id="CAEKKB010000002">
    <property type="protein sequence ID" value="CAB4301839.1"/>
    <property type="molecule type" value="Genomic_DNA"/>
</dbReference>
<dbReference type="InterPro" id="IPR046960">
    <property type="entry name" value="PPR_At4g14850-like_plant"/>
</dbReference>
<dbReference type="FunFam" id="1.25.40.10:FF:000090">
    <property type="entry name" value="Pentatricopeptide repeat-containing protein, chloroplastic"/>
    <property type="match status" value="1"/>
</dbReference>
<dbReference type="InterPro" id="IPR046848">
    <property type="entry name" value="E_motif"/>
</dbReference>
<dbReference type="Gene3D" id="1.25.40.10">
    <property type="entry name" value="Tetratricopeptide repeat domain"/>
    <property type="match status" value="4"/>
</dbReference>
<evidence type="ECO:0000313" key="4">
    <source>
        <dbReference type="EMBL" id="CAB4301839.1"/>
    </source>
</evidence>
<dbReference type="Pfam" id="PF13041">
    <property type="entry name" value="PPR_2"/>
    <property type="match status" value="3"/>
</dbReference>
<evidence type="ECO:0008006" key="6">
    <source>
        <dbReference type="Google" id="ProtNLM"/>
    </source>
</evidence>
<keyword evidence="2" id="KW-0677">Repeat</keyword>
<sequence>MQGMACSLELNLSKVLPQCTFRQLKQIHALIVTTFLNQNIQIFSKFLRRSTEFGTMEYPNLIFSQLGPELSNDIMIQNAMIRGYDTNGPFEKCVSLFDEMPLRGLKPHNFTYPYVLNSCTKMGWYRKGKQVHCHIVKHGFGSNLAVANALFNMYVKKLDSCDPAVVNHWTSNDARRVFDDIRVKPVEVWNRMISRYVSVCDVQSARKLFDVMPERDVVSWNSMISGYAEVRDVGNARDLFEWMPEKDVVSWTLMIGVYANAGDLITARKFFETMPCKNVVSWNSMISSYTQHVQYEEALDLFVQMQSKDVVPDAQTFVSVLSACSRLGALEFGKWTHCLIEDWSHFGIILGTALIDMYAKCGDINRAFTLFVKMGKRDVFCWNVMIRSVAIHGRTEDAMKVYSLMQKEGLKPNDFTFTAALFACSHGGLVEEGERIFYAMEREFGVVPKLEHFGCLIDLLSRNGQVEEALRIVKEMPYKPDIAIWGALLGGCRLRSHFKLAEEVIERATGLETNESGVYVLLSNTHASAGQWPEAQSAREKMDEKKIWKKTGCSHVYASNGTLEPRSRSYLDYNGEEKI</sequence>
<reference evidence="5" key="1">
    <citation type="journal article" date="2020" name="Genome Biol.">
        <title>Gamete binning: chromosome-level and haplotype-resolved genome assembly enabled by high-throughput single-cell sequencing of gamete genomes.</title>
        <authorList>
            <person name="Campoy J.A."/>
            <person name="Sun H."/>
            <person name="Goel M."/>
            <person name="Jiao W.-B."/>
            <person name="Folz-Donahue K."/>
            <person name="Wang N."/>
            <person name="Rubio M."/>
            <person name="Liu C."/>
            <person name="Kukat C."/>
            <person name="Ruiz D."/>
            <person name="Huettel B."/>
            <person name="Schneeberger K."/>
        </authorList>
    </citation>
    <scope>NUCLEOTIDE SEQUENCE [LARGE SCALE GENOMIC DNA]</scope>
    <source>
        <strain evidence="5">cv. Rojo Pasion</strain>
    </source>
</reference>
<dbReference type="Pfam" id="PF01535">
    <property type="entry name" value="PPR"/>
    <property type="match status" value="3"/>
</dbReference>
<gene>
    <name evidence="4" type="ORF">ORAREDHAP_LOCUS17405</name>
</gene>
<feature type="repeat" description="PPR" evidence="3">
    <location>
        <begin position="73"/>
        <end position="107"/>
    </location>
</feature>
<evidence type="ECO:0000256" key="3">
    <source>
        <dbReference type="PROSITE-ProRule" id="PRU00708"/>
    </source>
</evidence>
<dbReference type="PROSITE" id="PS51375">
    <property type="entry name" value="PPR"/>
    <property type="match status" value="4"/>
</dbReference>
<dbReference type="NCBIfam" id="TIGR00756">
    <property type="entry name" value="PPR"/>
    <property type="match status" value="6"/>
</dbReference>
<dbReference type="PANTHER" id="PTHR47926">
    <property type="entry name" value="PENTATRICOPEPTIDE REPEAT-CONTAINING PROTEIN"/>
    <property type="match status" value="1"/>
</dbReference>
<accession>A0A6J5WJW1</accession>
<organism evidence="4 5">
    <name type="scientific">Prunus armeniaca</name>
    <name type="common">Apricot</name>
    <name type="synonym">Armeniaca vulgaris</name>
    <dbReference type="NCBI Taxonomy" id="36596"/>
    <lineage>
        <taxon>Eukaryota</taxon>
        <taxon>Viridiplantae</taxon>
        <taxon>Streptophyta</taxon>
        <taxon>Embryophyta</taxon>
        <taxon>Tracheophyta</taxon>
        <taxon>Spermatophyta</taxon>
        <taxon>Magnoliopsida</taxon>
        <taxon>eudicotyledons</taxon>
        <taxon>Gunneridae</taxon>
        <taxon>Pentapetalae</taxon>
        <taxon>rosids</taxon>
        <taxon>fabids</taxon>
        <taxon>Rosales</taxon>
        <taxon>Rosaceae</taxon>
        <taxon>Amygdaloideae</taxon>
        <taxon>Amygdaleae</taxon>
        <taxon>Prunus</taxon>
    </lineage>
</organism>
<comment type="similarity">
    <text evidence="1">Belongs to the PPR family. PCMP-H subfamily.</text>
</comment>
<dbReference type="InterPro" id="IPR011990">
    <property type="entry name" value="TPR-like_helical_dom_sf"/>
</dbReference>
<feature type="repeat" description="PPR" evidence="3">
    <location>
        <begin position="278"/>
        <end position="312"/>
    </location>
</feature>
<protein>
    <recommendedName>
        <fullName evidence="6">Pentacotripeptide-repeat region of PRORP domain-containing protein</fullName>
    </recommendedName>
</protein>
<name>A0A6J5WJW1_PRUAR</name>
<proteinExistence type="inferred from homology"/>
<dbReference type="Proteomes" id="UP000507245">
    <property type="component" value="Unassembled WGS sequence"/>
</dbReference>
<keyword evidence="5" id="KW-1185">Reference proteome</keyword>
<dbReference type="OrthoDB" id="185373at2759"/>
<dbReference type="InterPro" id="IPR002885">
    <property type="entry name" value="PPR_rpt"/>
</dbReference>